<dbReference type="PANTHER" id="PTHR30349:SF93">
    <property type="entry name" value="FELS-2 PROPHAGE PROTEIN"/>
    <property type="match status" value="1"/>
</dbReference>
<dbReference type="PANTHER" id="PTHR30349">
    <property type="entry name" value="PHAGE INTEGRASE-RELATED"/>
    <property type="match status" value="1"/>
</dbReference>
<evidence type="ECO:0000313" key="5">
    <source>
        <dbReference type="Proteomes" id="UP000198515"/>
    </source>
</evidence>
<evidence type="ECO:0000313" key="4">
    <source>
        <dbReference type="EMBL" id="SCC62794.1"/>
    </source>
</evidence>
<dbReference type="EMBL" id="FMBC01000050">
    <property type="protein sequence ID" value="SCC62794.1"/>
    <property type="molecule type" value="Genomic_DNA"/>
</dbReference>
<dbReference type="InterPro" id="IPR057084">
    <property type="entry name" value="Int_N"/>
</dbReference>
<dbReference type="GO" id="GO:0015074">
    <property type="term" value="P:DNA integration"/>
    <property type="evidence" value="ECO:0007669"/>
    <property type="project" value="UniProtKB-KW"/>
</dbReference>
<dbReference type="Proteomes" id="UP000198515">
    <property type="component" value="Unassembled WGS sequence"/>
</dbReference>
<dbReference type="PROSITE" id="PS51898">
    <property type="entry name" value="TYR_RECOMBINASE"/>
    <property type="match status" value="1"/>
</dbReference>
<proteinExistence type="predicted"/>
<evidence type="ECO:0000259" key="3">
    <source>
        <dbReference type="PROSITE" id="PS51898"/>
    </source>
</evidence>
<dbReference type="InterPro" id="IPR011010">
    <property type="entry name" value="DNA_brk_join_enz"/>
</dbReference>
<dbReference type="RefSeq" id="WP_090137712.1">
    <property type="nucleotide sequence ID" value="NZ_FMBC01000050.1"/>
</dbReference>
<dbReference type="InterPro" id="IPR050090">
    <property type="entry name" value="Tyrosine_recombinase_XerCD"/>
</dbReference>
<dbReference type="OrthoDB" id="9795573at2"/>
<dbReference type="InterPro" id="IPR002104">
    <property type="entry name" value="Integrase_catalytic"/>
</dbReference>
<dbReference type="InterPro" id="IPR013762">
    <property type="entry name" value="Integrase-like_cat_sf"/>
</dbReference>
<reference evidence="5" key="1">
    <citation type="submission" date="2016-08" db="EMBL/GenBank/DDBJ databases">
        <authorList>
            <person name="Varghese N."/>
            <person name="Submissions Spin"/>
        </authorList>
    </citation>
    <scope>NUCLEOTIDE SEQUENCE [LARGE SCALE GENOMIC DNA]</scope>
    <source>
        <strain evidence="5">REICA_142</strain>
    </source>
</reference>
<gene>
    <name evidence="4" type="ORF">GA0061070_105034</name>
</gene>
<dbReference type="Gene3D" id="1.10.443.10">
    <property type="entry name" value="Intergrase catalytic core"/>
    <property type="match status" value="1"/>
</dbReference>
<dbReference type="CDD" id="cd00796">
    <property type="entry name" value="INT_Rci_Hp1_C"/>
    <property type="match status" value="1"/>
</dbReference>
<organism evidence="4 5">
    <name type="scientific">Kosakonia oryziphila</name>
    <dbReference type="NCBI Taxonomy" id="1005667"/>
    <lineage>
        <taxon>Bacteria</taxon>
        <taxon>Pseudomonadati</taxon>
        <taxon>Pseudomonadota</taxon>
        <taxon>Gammaproteobacteria</taxon>
        <taxon>Enterobacterales</taxon>
        <taxon>Enterobacteriaceae</taxon>
        <taxon>Kosakonia</taxon>
    </lineage>
</organism>
<name>A0A1C4G3U5_9ENTR</name>
<accession>A0A1C4G3U5</accession>
<dbReference type="GO" id="GO:0006310">
    <property type="term" value="P:DNA recombination"/>
    <property type="evidence" value="ECO:0007669"/>
    <property type="project" value="UniProtKB-KW"/>
</dbReference>
<dbReference type="Pfam" id="PF24624">
    <property type="entry name" value="Int_N"/>
    <property type="match status" value="1"/>
</dbReference>
<keyword evidence="1" id="KW-0229">DNA integration</keyword>
<sequence>MTVSKQKNGKWLCELYPQGREGRRIRRQFNTKGEAEAFESWTKQEAQEKPWLGEKEDRRRLSELITLWFKLHGQSLAASKSRMAKLEIVCRGLGDPVASRLTAKAWAHYRDQRLSGEIDNGYTPDKAKWKVKPVTVNREQQYLSAVFNELRRLGEWTLPNPIENVRIFREKEREMTWLTQPQIITLLAACERYGHADLTLVVKICLATGARWREAENLNRSQLAANKITFIKTKGGRNRTVPIPPWLFDELSPLQGQMFQPCYGEFSKMLATTDISLAEGQKTHVLRHTFAAHFMTNGGNILVLQRILGHANIRETMRYAHFAPDHLEEAVMLNPLSQLYGGKMAADVA</sequence>
<dbReference type="GO" id="GO:0003677">
    <property type="term" value="F:DNA binding"/>
    <property type="evidence" value="ECO:0007669"/>
    <property type="project" value="InterPro"/>
</dbReference>
<dbReference type="SUPFAM" id="SSF56349">
    <property type="entry name" value="DNA breaking-rejoining enzymes"/>
    <property type="match status" value="1"/>
</dbReference>
<feature type="domain" description="Tyr recombinase" evidence="3">
    <location>
        <begin position="173"/>
        <end position="332"/>
    </location>
</feature>
<evidence type="ECO:0000256" key="1">
    <source>
        <dbReference type="ARBA" id="ARBA00022908"/>
    </source>
</evidence>
<dbReference type="Pfam" id="PF00589">
    <property type="entry name" value="Phage_integrase"/>
    <property type="match status" value="1"/>
</dbReference>
<keyword evidence="2" id="KW-0233">DNA recombination</keyword>
<evidence type="ECO:0000256" key="2">
    <source>
        <dbReference type="ARBA" id="ARBA00023172"/>
    </source>
</evidence>
<dbReference type="AlphaFoldDB" id="A0A1C4G3U5"/>
<protein>
    <submittedName>
        <fullName evidence="4">Site-specific recombinase XerD</fullName>
    </submittedName>
</protein>
<keyword evidence="5" id="KW-1185">Reference proteome</keyword>